<dbReference type="RefSeq" id="WP_148623170.1">
    <property type="nucleotide sequence ID" value="NZ_SDGZ01000020.1"/>
</dbReference>
<reference evidence="2 3" key="1">
    <citation type="submission" date="2019-01" db="EMBL/GenBank/DDBJ databases">
        <title>Weissella sp. nov., a novel lactic acid bacterium isolated from animal feces.</title>
        <authorList>
            <person name="Wang L.-T."/>
        </authorList>
    </citation>
    <scope>NUCLEOTIDE SEQUENCE [LARGE SCALE GENOMIC DNA]</scope>
    <source>
        <strain evidence="2 3">8H-2</strain>
    </source>
</reference>
<evidence type="ECO:0000313" key="3">
    <source>
        <dbReference type="Proteomes" id="UP000371977"/>
    </source>
</evidence>
<keyword evidence="1" id="KW-1133">Transmembrane helix</keyword>
<dbReference type="EMBL" id="SDGZ01000020">
    <property type="protein sequence ID" value="TYC48423.1"/>
    <property type="molecule type" value="Genomic_DNA"/>
</dbReference>
<feature type="transmembrane region" description="Helical" evidence="1">
    <location>
        <begin position="36"/>
        <end position="60"/>
    </location>
</feature>
<keyword evidence="3" id="KW-1185">Reference proteome</keyword>
<comment type="caution">
    <text evidence="2">The sequence shown here is derived from an EMBL/GenBank/DDBJ whole genome shotgun (WGS) entry which is preliminary data.</text>
</comment>
<proteinExistence type="predicted"/>
<gene>
    <name evidence="2" type="ORF">ESZ50_08655</name>
</gene>
<feature type="transmembrane region" description="Helical" evidence="1">
    <location>
        <begin position="66"/>
        <end position="87"/>
    </location>
</feature>
<dbReference type="Proteomes" id="UP000371977">
    <property type="component" value="Unassembled WGS sequence"/>
</dbReference>
<feature type="transmembrane region" description="Helical" evidence="1">
    <location>
        <begin position="263"/>
        <end position="285"/>
    </location>
</feature>
<dbReference type="PANTHER" id="PTHR40076">
    <property type="entry name" value="MEMBRANE PROTEIN-RELATED"/>
    <property type="match status" value="1"/>
</dbReference>
<protein>
    <submittedName>
        <fullName evidence="2">DUF975 family protein</fullName>
    </submittedName>
</protein>
<name>A0A6C2C4B9_9LACO</name>
<keyword evidence="1" id="KW-0812">Transmembrane</keyword>
<feature type="transmembrane region" description="Helical" evidence="1">
    <location>
        <begin position="173"/>
        <end position="193"/>
    </location>
</feature>
<feature type="transmembrane region" description="Helical" evidence="1">
    <location>
        <begin position="235"/>
        <end position="257"/>
    </location>
</feature>
<dbReference type="PANTHER" id="PTHR40076:SF1">
    <property type="entry name" value="MEMBRANE PROTEIN"/>
    <property type="match status" value="1"/>
</dbReference>
<sequence>MSWKELQANIEKNRIRREDIKAQARQIIKHDWLGNLGLLVMPFVTFGLGLFILGVIIGGIGSVKTIAGLVGVVILFLIGLFVISLWVNYGIQVMQYRGLVQVRESDEKARPFRGYFKQFLNRNWLKRTLVVSFFTGLFVILWGIIPYVTNYGVGVLSGLAVITGSMGADSSGLIGWAMLLHVVSWVTLALLIYKMLGYAFGPYLMFDADQRDRQLGGPTMLKMGLSMVKGHRFEILTMLLSFFWWYFLVVIVEWILFVYVNDYVAVIGFMLMWLYIGSYLNLTWAGYYEALRVKKAEV</sequence>
<dbReference type="Pfam" id="PF06161">
    <property type="entry name" value="DUF975"/>
    <property type="match status" value="1"/>
</dbReference>
<dbReference type="OrthoDB" id="9822796at2"/>
<evidence type="ECO:0000313" key="2">
    <source>
        <dbReference type="EMBL" id="TYC48423.1"/>
    </source>
</evidence>
<feature type="transmembrane region" description="Helical" evidence="1">
    <location>
        <begin position="129"/>
        <end position="153"/>
    </location>
</feature>
<keyword evidence="1" id="KW-0472">Membrane</keyword>
<dbReference type="InterPro" id="IPR010380">
    <property type="entry name" value="DUF975"/>
</dbReference>
<dbReference type="AlphaFoldDB" id="A0A6C2C4B9"/>
<evidence type="ECO:0000256" key="1">
    <source>
        <dbReference type="SAM" id="Phobius"/>
    </source>
</evidence>
<organism evidence="2 3">
    <name type="scientific">Weissella muntiaci</name>
    <dbReference type="NCBI Taxonomy" id="2508881"/>
    <lineage>
        <taxon>Bacteria</taxon>
        <taxon>Bacillati</taxon>
        <taxon>Bacillota</taxon>
        <taxon>Bacilli</taxon>
        <taxon>Lactobacillales</taxon>
        <taxon>Lactobacillaceae</taxon>
        <taxon>Weissella</taxon>
    </lineage>
</organism>
<accession>A0A6C2C4B9</accession>